<keyword evidence="7 12" id="KW-0560">Oxidoreductase</keyword>
<dbReference type="InterPro" id="IPR006140">
    <property type="entry name" value="D-isomer_DH_NAD-bd"/>
</dbReference>
<dbReference type="Gene3D" id="3.30.70.260">
    <property type="match status" value="1"/>
</dbReference>
<evidence type="ECO:0000256" key="10">
    <source>
        <dbReference type="ARBA" id="ARBA00048126"/>
    </source>
</evidence>
<evidence type="ECO:0000256" key="2">
    <source>
        <dbReference type="ARBA" id="ARBA00005216"/>
    </source>
</evidence>
<comment type="pathway">
    <text evidence="2">Amino-acid biosynthesis; L-serine biosynthesis; L-serine from 3-phospho-D-glycerate: step 1/3.</text>
</comment>
<evidence type="ECO:0000256" key="9">
    <source>
        <dbReference type="ARBA" id="ARBA00030455"/>
    </source>
</evidence>
<dbReference type="SUPFAM" id="SSF51735">
    <property type="entry name" value="NAD(P)-binding Rossmann-fold domains"/>
    <property type="match status" value="1"/>
</dbReference>
<dbReference type="InterPro" id="IPR054480">
    <property type="entry name" value="AHAS_small-like_ACT"/>
</dbReference>
<proteinExistence type="inferred from homology"/>
<evidence type="ECO:0000256" key="4">
    <source>
        <dbReference type="ARBA" id="ARBA00013001"/>
    </source>
</evidence>
<evidence type="ECO:0000256" key="3">
    <source>
        <dbReference type="ARBA" id="ARBA00005854"/>
    </source>
</evidence>
<dbReference type="EC" id="1.1.1.95" evidence="5"/>
<protein>
    <recommendedName>
        <fullName evidence="6">D-3-phosphoglycerate dehydrogenase</fullName>
        <ecNumber evidence="4">1.1.1.399</ecNumber>
        <ecNumber evidence="5">1.1.1.95</ecNumber>
    </recommendedName>
    <alternativeName>
        <fullName evidence="9">2-oxoglutarate reductase</fullName>
    </alternativeName>
</protein>
<dbReference type="EC" id="1.1.1.399" evidence="4"/>
<dbReference type="PANTHER" id="PTHR10996:SF282">
    <property type="entry name" value="D-3-PHOSPHOGLYCERATE DEHYDROGENASE 1-RELATED"/>
    <property type="match status" value="1"/>
</dbReference>
<dbReference type="InterPro" id="IPR036291">
    <property type="entry name" value="NAD(P)-bd_dom_sf"/>
</dbReference>
<evidence type="ECO:0000313" key="14">
    <source>
        <dbReference type="EMBL" id="RFF32261.1"/>
    </source>
</evidence>
<dbReference type="UniPathway" id="UPA00135">
    <property type="reaction ID" value="UER00196"/>
</dbReference>
<dbReference type="PROSITE" id="PS51671">
    <property type="entry name" value="ACT"/>
    <property type="match status" value="1"/>
</dbReference>
<evidence type="ECO:0000256" key="1">
    <source>
        <dbReference type="ARBA" id="ARBA00003800"/>
    </source>
</evidence>
<dbReference type="OrthoDB" id="9805416at2"/>
<dbReference type="InterPro" id="IPR029753">
    <property type="entry name" value="D-isomer_DH_CS"/>
</dbReference>
<comment type="catalytic activity">
    <reaction evidence="10">
        <text>(R)-2-hydroxyglutarate + NAD(+) = 2-oxoglutarate + NADH + H(+)</text>
        <dbReference type="Rhea" id="RHEA:49612"/>
        <dbReference type="ChEBI" id="CHEBI:15378"/>
        <dbReference type="ChEBI" id="CHEBI:15801"/>
        <dbReference type="ChEBI" id="CHEBI:16810"/>
        <dbReference type="ChEBI" id="CHEBI:57540"/>
        <dbReference type="ChEBI" id="CHEBI:57945"/>
        <dbReference type="EC" id="1.1.1.399"/>
    </reaction>
</comment>
<sequence length="410" mass="44056">MAAKHSLPKDKINFLLLEGVHDRAVESVRRSGYESLRVESTALEPGALKEALAGVHFLGIRSRSHITEEILDAADKLTAIGCFCIGTDQVDLDAARKRGIPVFNAPYANTRSVAELVLAEIIMLMRGIPEKNMAAHRGEWLKTAAGSHEVRGKTLGIVGFGHIGSQLGILAEGMGMNVIFHDIVDKLPLGNARPASSLTEVLQQADIVSLHVPDTDQTRGMIGKRELAAMQTGSRLINASRGKVVDIPALAEALKSHHLAGAAIDVFPSEPSGPDETFVSELRGMDNVLLTPHIGGSTREAQENIALDVAGKLVRYSDNGSTMGAVNFPEVALPDHATARRILHIHRNEPGVLQAVNSVFSEAGVNIVAQYLQTMPDVGYVVMDAETGDATRIIRGLEAIPATIRTRYLY</sequence>
<comment type="function">
    <text evidence="1">Catalyzes the reversible oxidation of 3-phospho-D-glycerate to 3-phosphonooxypyruvate, the first step of the phosphorylated L-serine biosynthesis pathway. Also catalyzes the reversible oxidation of 2-hydroxyglutarate to 2-oxoglutarate.</text>
</comment>
<feature type="domain" description="ACT" evidence="13">
    <location>
        <begin position="341"/>
        <end position="410"/>
    </location>
</feature>
<accession>A0A3E1KC54</accession>
<dbReference type="EMBL" id="QUZK01000012">
    <property type="protein sequence ID" value="RFF32261.1"/>
    <property type="molecule type" value="Genomic_DNA"/>
</dbReference>
<evidence type="ECO:0000256" key="6">
    <source>
        <dbReference type="ARBA" id="ARBA00021582"/>
    </source>
</evidence>
<evidence type="ECO:0000259" key="13">
    <source>
        <dbReference type="PROSITE" id="PS51671"/>
    </source>
</evidence>
<dbReference type="FunFam" id="3.40.50.720:FF:000041">
    <property type="entry name" value="D-3-phosphoglycerate dehydrogenase"/>
    <property type="match status" value="1"/>
</dbReference>
<dbReference type="RefSeq" id="WP_116649443.1">
    <property type="nucleotide sequence ID" value="NZ_QUZK01000012.1"/>
</dbReference>
<dbReference type="SUPFAM" id="SSF52283">
    <property type="entry name" value="Formate/glycerate dehydrogenase catalytic domain-like"/>
    <property type="match status" value="1"/>
</dbReference>
<dbReference type="Pfam" id="PF02826">
    <property type="entry name" value="2-Hacid_dh_C"/>
    <property type="match status" value="1"/>
</dbReference>
<comment type="similarity">
    <text evidence="3 12">Belongs to the D-isomer specific 2-hydroxyacid dehydrogenase family.</text>
</comment>
<dbReference type="AlphaFoldDB" id="A0A3E1KC54"/>
<dbReference type="PANTHER" id="PTHR10996">
    <property type="entry name" value="2-HYDROXYACID DEHYDROGENASE-RELATED"/>
    <property type="match status" value="1"/>
</dbReference>
<evidence type="ECO:0000256" key="8">
    <source>
        <dbReference type="ARBA" id="ARBA00023027"/>
    </source>
</evidence>
<comment type="catalytic activity">
    <reaction evidence="11">
        <text>(2R)-3-phosphoglycerate + NAD(+) = 3-phosphooxypyruvate + NADH + H(+)</text>
        <dbReference type="Rhea" id="RHEA:12641"/>
        <dbReference type="ChEBI" id="CHEBI:15378"/>
        <dbReference type="ChEBI" id="CHEBI:18110"/>
        <dbReference type="ChEBI" id="CHEBI:57540"/>
        <dbReference type="ChEBI" id="CHEBI:57945"/>
        <dbReference type="ChEBI" id="CHEBI:58272"/>
        <dbReference type="EC" id="1.1.1.95"/>
    </reaction>
</comment>
<dbReference type="PROSITE" id="PS00065">
    <property type="entry name" value="D_2_HYDROXYACID_DH_1"/>
    <property type="match status" value="1"/>
</dbReference>
<dbReference type="InterPro" id="IPR002912">
    <property type="entry name" value="ACT_dom"/>
</dbReference>
<name>A0A3E1KC54_9GAMM</name>
<reference evidence="14 15" key="1">
    <citation type="submission" date="2018-08" db="EMBL/GenBank/DDBJ databases">
        <title>Wenzhouxiangella salilacus sp. nov., a novel bacterium isolated from a saline lake in Xinjiang Province, China.</title>
        <authorList>
            <person name="Han S."/>
        </authorList>
    </citation>
    <scope>NUCLEOTIDE SEQUENCE [LARGE SCALE GENOMIC DNA]</scope>
    <source>
        <strain evidence="14 15">XDB06</strain>
    </source>
</reference>
<dbReference type="GO" id="GO:0004617">
    <property type="term" value="F:phosphoglycerate dehydrogenase activity"/>
    <property type="evidence" value="ECO:0007669"/>
    <property type="project" value="UniProtKB-EC"/>
</dbReference>
<evidence type="ECO:0000256" key="11">
    <source>
        <dbReference type="ARBA" id="ARBA00048731"/>
    </source>
</evidence>
<keyword evidence="15" id="KW-1185">Reference proteome</keyword>
<dbReference type="CDD" id="cd12176">
    <property type="entry name" value="PGDH_3"/>
    <property type="match status" value="1"/>
</dbReference>
<dbReference type="PROSITE" id="PS00670">
    <property type="entry name" value="D_2_HYDROXYACID_DH_2"/>
    <property type="match status" value="1"/>
</dbReference>
<evidence type="ECO:0000256" key="7">
    <source>
        <dbReference type="ARBA" id="ARBA00023002"/>
    </source>
</evidence>
<dbReference type="InterPro" id="IPR050223">
    <property type="entry name" value="D-isomer_2-hydroxyacid_DH"/>
</dbReference>
<dbReference type="InterPro" id="IPR045865">
    <property type="entry name" value="ACT-like_dom_sf"/>
</dbReference>
<dbReference type="InterPro" id="IPR006139">
    <property type="entry name" value="D-isomer_2_OHA_DH_cat_dom"/>
</dbReference>
<dbReference type="SUPFAM" id="SSF55021">
    <property type="entry name" value="ACT-like"/>
    <property type="match status" value="1"/>
</dbReference>
<evidence type="ECO:0000256" key="5">
    <source>
        <dbReference type="ARBA" id="ARBA00013143"/>
    </source>
</evidence>
<dbReference type="Pfam" id="PF00389">
    <property type="entry name" value="2-Hacid_dh"/>
    <property type="match status" value="1"/>
</dbReference>
<organism evidence="14 15">
    <name type="scientific">Wenzhouxiangella sediminis</name>
    <dbReference type="NCBI Taxonomy" id="1792836"/>
    <lineage>
        <taxon>Bacteria</taxon>
        <taxon>Pseudomonadati</taxon>
        <taxon>Pseudomonadota</taxon>
        <taxon>Gammaproteobacteria</taxon>
        <taxon>Chromatiales</taxon>
        <taxon>Wenzhouxiangellaceae</taxon>
        <taxon>Wenzhouxiangella</taxon>
    </lineage>
</organism>
<dbReference type="PROSITE" id="PS00671">
    <property type="entry name" value="D_2_HYDROXYACID_DH_3"/>
    <property type="match status" value="1"/>
</dbReference>
<keyword evidence="8" id="KW-0520">NAD</keyword>
<dbReference type="Proteomes" id="UP000260351">
    <property type="component" value="Unassembled WGS sequence"/>
</dbReference>
<gene>
    <name evidence="14" type="ORF">DZC52_01995</name>
</gene>
<dbReference type="InterPro" id="IPR029752">
    <property type="entry name" value="D-isomer_DH_CS1"/>
</dbReference>
<evidence type="ECO:0000256" key="12">
    <source>
        <dbReference type="RuleBase" id="RU003719"/>
    </source>
</evidence>
<dbReference type="CDD" id="cd04901">
    <property type="entry name" value="ACT_3PGDH"/>
    <property type="match status" value="1"/>
</dbReference>
<dbReference type="GO" id="GO:0006564">
    <property type="term" value="P:L-serine biosynthetic process"/>
    <property type="evidence" value="ECO:0007669"/>
    <property type="project" value="UniProtKB-ARBA"/>
</dbReference>
<comment type="caution">
    <text evidence="14">The sequence shown here is derived from an EMBL/GenBank/DDBJ whole genome shotgun (WGS) entry which is preliminary data.</text>
</comment>
<dbReference type="Gene3D" id="3.40.50.720">
    <property type="entry name" value="NAD(P)-binding Rossmann-like Domain"/>
    <property type="match status" value="2"/>
</dbReference>
<dbReference type="NCBIfam" id="NF008759">
    <property type="entry name" value="PRK11790.1"/>
    <property type="match status" value="1"/>
</dbReference>
<dbReference type="Pfam" id="PF22629">
    <property type="entry name" value="ACT_AHAS_ss"/>
    <property type="match status" value="1"/>
</dbReference>
<evidence type="ECO:0000313" key="15">
    <source>
        <dbReference type="Proteomes" id="UP000260351"/>
    </source>
</evidence>
<dbReference type="GO" id="GO:0047545">
    <property type="term" value="F:(S)-2-hydroxyglutarate dehydrogenase activity"/>
    <property type="evidence" value="ECO:0007669"/>
    <property type="project" value="UniProtKB-ARBA"/>
</dbReference>
<dbReference type="GO" id="GO:0051287">
    <property type="term" value="F:NAD binding"/>
    <property type="evidence" value="ECO:0007669"/>
    <property type="project" value="InterPro"/>
</dbReference>